<evidence type="ECO:0000313" key="1">
    <source>
        <dbReference type="EMBL" id="NYH79977.1"/>
    </source>
</evidence>
<evidence type="ECO:0000313" key="2">
    <source>
        <dbReference type="Proteomes" id="UP000548304"/>
    </source>
</evidence>
<comment type="caution">
    <text evidence="1">The sequence shown here is derived from an EMBL/GenBank/DDBJ whole genome shotgun (WGS) entry which is preliminary data.</text>
</comment>
<name>A0A852ZBH6_9ACTN</name>
<protein>
    <recommendedName>
        <fullName evidence="3">Antibiotic biosynthesis monooxygenase</fullName>
    </recommendedName>
</protein>
<dbReference type="Gene3D" id="3.30.70.100">
    <property type="match status" value="1"/>
</dbReference>
<dbReference type="AlphaFoldDB" id="A0A852ZBH6"/>
<keyword evidence="2" id="KW-1185">Reference proteome</keyword>
<gene>
    <name evidence="1" type="ORF">FHR84_003326</name>
</gene>
<dbReference type="RefSeq" id="WP_179536360.1">
    <property type="nucleotide sequence ID" value="NZ_JACBYW010000006.1"/>
</dbReference>
<organism evidence="1 2">
    <name type="scientific">Actinopolyspora biskrensis</name>
    <dbReference type="NCBI Taxonomy" id="1470178"/>
    <lineage>
        <taxon>Bacteria</taxon>
        <taxon>Bacillati</taxon>
        <taxon>Actinomycetota</taxon>
        <taxon>Actinomycetes</taxon>
        <taxon>Actinopolysporales</taxon>
        <taxon>Actinopolysporaceae</taxon>
        <taxon>Actinopolyspora</taxon>
    </lineage>
</organism>
<evidence type="ECO:0008006" key="3">
    <source>
        <dbReference type="Google" id="ProtNLM"/>
    </source>
</evidence>
<reference evidence="1 2" key="1">
    <citation type="submission" date="2020-07" db="EMBL/GenBank/DDBJ databases">
        <title>Genomic Encyclopedia of Type Strains, Phase III (KMG-III): the genomes of soil and plant-associated and newly described type strains.</title>
        <authorList>
            <person name="Whitman W."/>
        </authorList>
    </citation>
    <scope>NUCLEOTIDE SEQUENCE [LARGE SCALE GENOMIC DNA]</scope>
    <source>
        <strain evidence="1 2">CECT 8576</strain>
    </source>
</reference>
<dbReference type="EMBL" id="JACBYW010000006">
    <property type="protein sequence ID" value="NYH79977.1"/>
    <property type="molecule type" value="Genomic_DNA"/>
</dbReference>
<proteinExistence type="predicted"/>
<accession>A0A852ZBH6</accession>
<dbReference type="Proteomes" id="UP000548304">
    <property type="component" value="Unassembled WGS sequence"/>
</dbReference>
<sequence length="109" mass="11826">MRAVVVWWDLRYSEQTIDSLGEYLNDGAARRFSGVHGLVLKFWISDRGADRWGAVLLWESADAAAEAAMPSGAAELIGYSPTERYEFDVEAVVEGIHGLAEQGGAAVVP</sequence>